<keyword evidence="1" id="KW-0805">Transcription regulation</keyword>
<geneLocation type="plasmid" evidence="6 7">
    <name>pB</name>
</geneLocation>
<dbReference type="AlphaFoldDB" id="A0A9Q8YHL7"/>
<dbReference type="SUPFAM" id="SSF46785">
    <property type="entry name" value="Winged helix' DNA-binding domain"/>
    <property type="match status" value="1"/>
</dbReference>
<keyword evidence="3" id="KW-0804">Transcription</keyword>
<dbReference type="InterPro" id="IPR014757">
    <property type="entry name" value="Tscrpt_reg_IclR_C"/>
</dbReference>
<evidence type="ECO:0000313" key="7">
    <source>
        <dbReference type="Proteomes" id="UP001055460"/>
    </source>
</evidence>
<dbReference type="GO" id="GO:0003677">
    <property type="term" value="F:DNA binding"/>
    <property type="evidence" value="ECO:0007669"/>
    <property type="project" value="UniProtKB-KW"/>
</dbReference>
<dbReference type="InterPro" id="IPR029016">
    <property type="entry name" value="GAF-like_dom_sf"/>
</dbReference>
<keyword evidence="6" id="KW-0614">Plasmid</keyword>
<evidence type="ECO:0000256" key="3">
    <source>
        <dbReference type="ARBA" id="ARBA00023163"/>
    </source>
</evidence>
<dbReference type="InterPro" id="IPR036390">
    <property type="entry name" value="WH_DNA-bd_sf"/>
</dbReference>
<protein>
    <submittedName>
        <fullName evidence="6">IclR family transcriptional regulator</fullName>
    </submittedName>
</protein>
<feature type="domain" description="HTH iclR-type" evidence="4">
    <location>
        <begin position="10"/>
        <end position="72"/>
    </location>
</feature>
<dbReference type="RefSeq" id="WP_252161256.1">
    <property type="nucleotide sequence ID" value="NZ_CP098809.1"/>
</dbReference>
<dbReference type="GO" id="GO:0003700">
    <property type="term" value="F:DNA-binding transcription factor activity"/>
    <property type="evidence" value="ECO:0007669"/>
    <property type="project" value="TreeGrafter"/>
</dbReference>
<sequence length="264" mass="29286">MDEAARSGSVQSVDRAMFLLELLSQHDEGCRLSQLGREAGLSPSTTHRLLTTLEKRRHVQFDPRTARWHIGLAMLNIGSAFLRRASFVSLAQPFLQRLRDQTKETANLGMADDGEITLVSQVPSRQIVRSIGRIGGRVPMTSSAMGKAILSTYPSEDIEEIIELRRMFRMTSHSITRLDALRLELEAVRANGYAIDNAENRSNVRCIAGVVYNERAEAICAISISGQLDRMPAERIDQLAPYVVDTARKITAAVTGSAEKMRSM</sequence>
<reference evidence="6" key="1">
    <citation type="submission" date="2022-06" db="EMBL/GenBank/DDBJ databases">
        <title>Physiological and biochemical characterization and genomic elucidation of a strain of the genus Ensifer adhaerens M8 that combines arsenic oxidation and chromium reduction.</title>
        <authorList>
            <person name="Li X."/>
            <person name="Yu c."/>
        </authorList>
    </citation>
    <scope>NUCLEOTIDE SEQUENCE</scope>
    <source>
        <strain evidence="6">M8</strain>
        <plasmid evidence="6">pB</plasmid>
    </source>
</reference>
<dbReference type="GO" id="GO:0045892">
    <property type="term" value="P:negative regulation of DNA-templated transcription"/>
    <property type="evidence" value="ECO:0007669"/>
    <property type="project" value="TreeGrafter"/>
</dbReference>
<feature type="domain" description="IclR-ED" evidence="5">
    <location>
        <begin position="73"/>
        <end position="256"/>
    </location>
</feature>
<organism evidence="6 7">
    <name type="scientific">Ensifer adhaerens</name>
    <name type="common">Sinorhizobium morelense</name>
    <dbReference type="NCBI Taxonomy" id="106592"/>
    <lineage>
        <taxon>Bacteria</taxon>
        <taxon>Pseudomonadati</taxon>
        <taxon>Pseudomonadota</taxon>
        <taxon>Alphaproteobacteria</taxon>
        <taxon>Hyphomicrobiales</taxon>
        <taxon>Rhizobiaceae</taxon>
        <taxon>Sinorhizobium/Ensifer group</taxon>
        <taxon>Ensifer</taxon>
    </lineage>
</organism>
<dbReference type="PANTHER" id="PTHR30136">
    <property type="entry name" value="HELIX-TURN-HELIX TRANSCRIPTIONAL REGULATOR, ICLR FAMILY"/>
    <property type="match status" value="1"/>
</dbReference>
<evidence type="ECO:0000259" key="4">
    <source>
        <dbReference type="PROSITE" id="PS51077"/>
    </source>
</evidence>
<gene>
    <name evidence="6" type="ORF">NE863_27820</name>
</gene>
<dbReference type="Pfam" id="PF09339">
    <property type="entry name" value="HTH_IclR"/>
    <property type="match status" value="1"/>
</dbReference>
<evidence type="ECO:0000256" key="2">
    <source>
        <dbReference type="ARBA" id="ARBA00023125"/>
    </source>
</evidence>
<dbReference type="InterPro" id="IPR005471">
    <property type="entry name" value="Tscrpt_reg_IclR_N"/>
</dbReference>
<dbReference type="PROSITE" id="PS51078">
    <property type="entry name" value="ICLR_ED"/>
    <property type="match status" value="1"/>
</dbReference>
<proteinExistence type="predicted"/>
<dbReference type="SUPFAM" id="SSF55781">
    <property type="entry name" value="GAF domain-like"/>
    <property type="match status" value="1"/>
</dbReference>
<evidence type="ECO:0000256" key="1">
    <source>
        <dbReference type="ARBA" id="ARBA00023015"/>
    </source>
</evidence>
<dbReference type="SMART" id="SM00346">
    <property type="entry name" value="HTH_ICLR"/>
    <property type="match status" value="1"/>
</dbReference>
<dbReference type="Gene3D" id="3.30.450.40">
    <property type="match status" value="1"/>
</dbReference>
<dbReference type="PROSITE" id="PS51077">
    <property type="entry name" value="HTH_ICLR"/>
    <property type="match status" value="1"/>
</dbReference>
<dbReference type="Pfam" id="PF01614">
    <property type="entry name" value="IclR_C"/>
    <property type="match status" value="1"/>
</dbReference>
<dbReference type="InterPro" id="IPR050707">
    <property type="entry name" value="HTH_MetabolicPath_Reg"/>
</dbReference>
<dbReference type="Proteomes" id="UP001055460">
    <property type="component" value="Plasmid pB"/>
</dbReference>
<evidence type="ECO:0000313" key="6">
    <source>
        <dbReference type="EMBL" id="USJ27719.1"/>
    </source>
</evidence>
<name>A0A9Q8YHL7_ENSAD</name>
<dbReference type="Gene3D" id="1.10.10.10">
    <property type="entry name" value="Winged helix-like DNA-binding domain superfamily/Winged helix DNA-binding domain"/>
    <property type="match status" value="1"/>
</dbReference>
<dbReference type="PANTHER" id="PTHR30136:SF24">
    <property type="entry name" value="HTH-TYPE TRANSCRIPTIONAL REPRESSOR ALLR"/>
    <property type="match status" value="1"/>
</dbReference>
<evidence type="ECO:0000259" key="5">
    <source>
        <dbReference type="PROSITE" id="PS51078"/>
    </source>
</evidence>
<accession>A0A9Q8YHL7</accession>
<dbReference type="EMBL" id="CP098809">
    <property type="protein sequence ID" value="USJ27719.1"/>
    <property type="molecule type" value="Genomic_DNA"/>
</dbReference>
<keyword evidence="2" id="KW-0238">DNA-binding</keyword>
<dbReference type="InterPro" id="IPR036388">
    <property type="entry name" value="WH-like_DNA-bd_sf"/>
</dbReference>